<evidence type="ECO:0000256" key="1">
    <source>
        <dbReference type="ARBA" id="ARBA00002274"/>
    </source>
</evidence>
<organism evidence="14 15">
    <name type="scientific">Salinisphaera aquimarina</name>
    <dbReference type="NCBI Taxonomy" id="2094031"/>
    <lineage>
        <taxon>Bacteria</taxon>
        <taxon>Pseudomonadati</taxon>
        <taxon>Pseudomonadota</taxon>
        <taxon>Gammaproteobacteria</taxon>
        <taxon>Salinisphaerales</taxon>
        <taxon>Salinisphaeraceae</taxon>
        <taxon>Salinisphaera</taxon>
    </lineage>
</organism>
<keyword evidence="15" id="KW-1185">Reference proteome</keyword>
<keyword evidence="8 13" id="KW-0547">Nucleotide-binding</keyword>
<proteinExistence type="inferred from homology"/>
<gene>
    <name evidence="13 14" type="primary">lpxK</name>
    <name evidence="14" type="ORF">ACFOSU_11305</name>
</gene>
<evidence type="ECO:0000256" key="3">
    <source>
        <dbReference type="ARBA" id="ARBA00012071"/>
    </source>
</evidence>
<comment type="pathway">
    <text evidence="2 13">Glycolipid biosynthesis; lipid IV(A) biosynthesis; lipid IV(A) from (3R)-3-hydroxytetradecanoyl-[acyl-carrier-protein] and UDP-N-acetyl-alpha-D-glucosamine: step 6/6.</text>
</comment>
<evidence type="ECO:0000256" key="7">
    <source>
        <dbReference type="ARBA" id="ARBA00022679"/>
    </source>
</evidence>
<evidence type="ECO:0000256" key="6">
    <source>
        <dbReference type="ARBA" id="ARBA00022556"/>
    </source>
</evidence>
<keyword evidence="6 13" id="KW-0441">Lipid A biosynthesis</keyword>
<protein>
    <recommendedName>
        <fullName evidence="4 13">Tetraacyldisaccharide 4'-kinase</fullName>
        <ecNumber evidence="3 13">2.7.1.130</ecNumber>
    </recommendedName>
    <alternativeName>
        <fullName evidence="12 13">Lipid A 4'-kinase</fullName>
    </alternativeName>
</protein>
<dbReference type="HAMAP" id="MF_00409">
    <property type="entry name" value="LpxK"/>
    <property type="match status" value="1"/>
</dbReference>
<comment type="caution">
    <text evidence="14">The sequence shown here is derived from an EMBL/GenBank/DDBJ whole genome shotgun (WGS) entry which is preliminary data.</text>
</comment>
<evidence type="ECO:0000256" key="11">
    <source>
        <dbReference type="ARBA" id="ARBA00023098"/>
    </source>
</evidence>
<dbReference type="RefSeq" id="WP_380689643.1">
    <property type="nucleotide sequence ID" value="NZ_JBHRSS010000004.1"/>
</dbReference>
<feature type="binding site" evidence="13">
    <location>
        <begin position="58"/>
        <end position="65"/>
    </location>
    <ligand>
        <name>ATP</name>
        <dbReference type="ChEBI" id="CHEBI:30616"/>
    </ligand>
</feature>
<evidence type="ECO:0000313" key="15">
    <source>
        <dbReference type="Proteomes" id="UP001595462"/>
    </source>
</evidence>
<evidence type="ECO:0000256" key="9">
    <source>
        <dbReference type="ARBA" id="ARBA00022777"/>
    </source>
</evidence>
<keyword evidence="10 13" id="KW-0067">ATP-binding</keyword>
<evidence type="ECO:0000256" key="4">
    <source>
        <dbReference type="ARBA" id="ARBA00016436"/>
    </source>
</evidence>
<evidence type="ECO:0000313" key="14">
    <source>
        <dbReference type="EMBL" id="MFC3104474.1"/>
    </source>
</evidence>
<keyword evidence="5 13" id="KW-0444">Lipid biosynthesis</keyword>
<sequence length="332" mass="36158">MAGALERSWYRRDGAWPLLKPLAWLFGRVVALRRLAYAQGWLKSRRVPVPVLVVGNITVGGSGKTPLTLALVARLVARGRRVGVVSRGYGGKAARYPLQVAPDTPSAQSGDEPLLIACRSAARVVVDPDRPRAAITLVEQSQVDMVIADDGLQHYALARDAEIAVTDSRRGLGNGWLLPAGPLREPPERLDGVDLSLIHGAGEDFWLAPVGAVSLVDDRTRPLADFRDATVHAVAGIGDPGRFFSMLREHAIEVIEHAQPDHHVYRAADIVFDDGLPVLMTEKDAVKCRDFADARHWSVPVELVFSPACEARVDALLDRLCALPLTKRKHLS</sequence>
<dbReference type="CDD" id="cd01983">
    <property type="entry name" value="SIMIBI"/>
    <property type="match status" value="1"/>
</dbReference>
<keyword evidence="7 13" id="KW-0808">Transferase</keyword>
<dbReference type="EMBL" id="JBHRSS010000004">
    <property type="protein sequence ID" value="MFC3104474.1"/>
    <property type="molecule type" value="Genomic_DNA"/>
</dbReference>
<keyword evidence="11 13" id="KW-0443">Lipid metabolism</keyword>
<evidence type="ECO:0000256" key="10">
    <source>
        <dbReference type="ARBA" id="ARBA00022840"/>
    </source>
</evidence>
<evidence type="ECO:0000256" key="12">
    <source>
        <dbReference type="ARBA" id="ARBA00029757"/>
    </source>
</evidence>
<keyword evidence="9 13" id="KW-0418">Kinase</keyword>
<comment type="similarity">
    <text evidence="13">Belongs to the LpxK family.</text>
</comment>
<dbReference type="Pfam" id="PF02606">
    <property type="entry name" value="LpxK"/>
    <property type="match status" value="1"/>
</dbReference>
<evidence type="ECO:0000256" key="8">
    <source>
        <dbReference type="ARBA" id="ARBA00022741"/>
    </source>
</evidence>
<accession>A0ABV7ERB0</accession>
<reference evidence="15" key="1">
    <citation type="journal article" date="2019" name="Int. J. Syst. Evol. Microbiol.">
        <title>The Global Catalogue of Microorganisms (GCM) 10K type strain sequencing project: providing services to taxonomists for standard genome sequencing and annotation.</title>
        <authorList>
            <consortium name="The Broad Institute Genomics Platform"/>
            <consortium name="The Broad Institute Genome Sequencing Center for Infectious Disease"/>
            <person name="Wu L."/>
            <person name="Ma J."/>
        </authorList>
    </citation>
    <scope>NUCLEOTIDE SEQUENCE [LARGE SCALE GENOMIC DNA]</scope>
    <source>
        <strain evidence="15">KCTC 52640</strain>
    </source>
</reference>
<dbReference type="GO" id="GO:0009029">
    <property type="term" value="F:lipid-A 4'-kinase activity"/>
    <property type="evidence" value="ECO:0007669"/>
    <property type="project" value="UniProtKB-EC"/>
</dbReference>
<dbReference type="PANTHER" id="PTHR42724:SF1">
    <property type="entry name" value="TETRAACYLDISACCHARIDE 4'-KINASE, MITOCHONDRIAL-RELATED"/>
    <property type="match status" value="1"/>
</dbReference>
<evidence type="ECO:0000256" key="5">
    <source>
        <dbReference type="ARBA" id="ARBA00022516"/>
    </source>
</evidence>
<name>A0ABV7ERB0_9GAMM</name>
<dbReference type="EC" id="2.7.1.130" evidence="3 13"/>
<evidence type="ECO:0000256" key="2">
    <source>
        <dbReference type="ARBA" id="ARBA00004870"/>
    </source>
</evidence>
<dbReference type="NCBIfam" id="TIGR00682">
    <property type="entry name" value="lpxK"/>
    <property type="match status" value="1"/>
</dbReference>
<dbReference type="InterPro" id="IPR027417">
    <property type="entry name" value="P-loop_NTPase"/>
</dbReference>
<evidence type="ECO:0000256" key="13">
    <source>
        <dbReference type="HAMAP-Rule" id="MF_00409"/>
    </source>
</evidence>
<dbReference type="PANTHER" id="PTHR42724">
    <property type="entry name" value="TETRAACYLDISACCHARIDE 4'-KINASE"/>
    <property type="match status" value="1"/>
</dbReference>
<dbReference type="SUPFAM" id="SSF52540">
    <property type="entry name" value="P-loop containing nucleoside triphosphate hydrolases"/>
    <property type="match status" value="1"/>
</dbReference>
<comment type="catalytic activity">
    <reaction evidence="13">
        <text>a lipid A disaccharide + ATP = a lipid IVA + ADP + H(+)</text>
        <dbReference type="Rhea" id="RHEA:67840"/>
        <dbReference type="ChEBI" id="CHEBI:15378"/>
        <dbReference type="ChEBI" id="CHEBI:30616"/>
        <dbReference type="ChEBI" id="CHEBI:176343"/>
        <dbReference type="ChEBI" id="CHEBI:176425"/>
        <dbReference type="ChEBI" id="CHEBI:456216"/>
        <dbReference type="EC" id="2.7.1.130"/>
    </reaction>
</comment>
<dbReference type="InterPro" id="IPR003758">
    <property type="entry name" value="LpxK"/>
</dbReference>
<comment type="function">
    <text evidence="1 13">Transfers the gamma-phosphate of ATP to the 4'-position of a tetraacyldisaccharide 1-phosphate intermediate (termed DS-1-P) to form tetraacyldisaccharide 1,4'-bis-phosphate (lipid IVA).</text>
</comment>
<dbReference type="Proteomes" id="UP001595462">
    <property type="component" value="Unassembled WGS sequence"/>
</dbReference>